<keyword evidence="2" id="KW-1185">Reference proteome</keyword>
<sequence length="125" mass="14002">MECLGESNNTMYFKYNKHKYIRNGNRSWTLMRALAKKISSSSGKSKVLLAQQTIHGRNCKKNPICINNAGLASAGHPAGNFRVLLYISHKPSTQMVQSIPMLPHICLYHYLMSPSEALKTMVFGS</sequence>
<dbReference type="AlphaFoldDB" id="A0A1B0BU82"/>
<accession>A0A1B0BU82</accession>
<organism evidence="1 2">
    <name type="scientific">Glossina palpalis gambiensis</name>
    <dbReference type="NCBI Taxonomy" id="67801"/>
    <lineage>
        <taxon>Eukaryota</taxon>
        <taxon>Metazoa</taxon>
        <taxon>Ecdysozoa</taxon>
        <taxon>Arthropoda</taxon>
        <taxon>Hexapoda</taxon>
        <taxon>Insecta</taxon>
        <taxon>Pterygota</taxon>
        <taxon>Neoptera</taxon>
        <taxon>Endopterygota</taxon>
        <taxon>Diptera</taxon>
        <taxon>Brachycera</taxon>
        <taxon>Muscomorpha</taxon>
        <taxon>Hippoboscoidea</taxon>
        <taxon>Glossinidae</taxon>
        <taxon>Glossina</taxon>
    </lineage>
</organism>
<reference evidence="2" key="1">
    <citation type="submission" date="2015-01" db="EMBL/GenBank/DDBJ databases">
        <authorList>
            <person name="Aksoy S."/>
            <person name="Warren W."/>
            <person name="Wilson R.K."/>
        </authorList>
    </citation>
    <scope>NUCLEOTIDE SEQUENCE [LARGE SCALE GENOMIC DNA]</scope>
    <source>
        <strain evidence="2">IAEA</strain>
    </source>
</reference>
<dbReference type="EMBL" id="JXJN01020564">
    <property type="status" value="NOT_ANNOTATED_CDS"/>
    <property type="molecule type" value="Genomic_DNA"/>
</dbReference>
<name>A0A1B0BU82_9MUSC</name>
<evidence type="ECO:0000313" key="2">
    <source>
        <dbReference type="Proteomes" id="UP000092460"/>
    </source>
</evidence>
<protein>
    <submittedName>
        <fullName evidence="1">Uncharacterized protein</fullName>
    </submittedName>
</protein>
<evidence type="ECO:0000313" key="1">
    <source>
        <dbReference type="EnsemblMetazoa" id="GPPI040685-PA"/>
    </source>
</evidence>
<proteinExistence type="predicted"/>
<dbReference type="VEuPathDB" id="VectorBase:GPPI040685"/>
<reference evidence="1" key="2">
    <citation type="submission" date="2020-05" db="UniProtKB">
        <authorList>
            <consortium name="EnsemblMetazoa"/>
        </authorList>
    </citation>
    <scope>IDENTIFICATION</scope>
    <source>
        <strain evidence="1">IAEA</strain>
    </source>
</reference>
<dbReference type="Proteomes" id="UP000092460">
    <property type="component" value="Unassembled WGS sequence"/>
</dbReference>
<dbReference type="EnsemblMetazoa" id="GPPI040685-RA">
    <property type="protein sequence ID" value="GPPI040685-PA"/>
    <property type="gene ID" value="GPPI040685"/>
</dbReference>